<protein>
    <recommendedName>
        <fullName evidence="2">Staphylococcal nuclease domain-containing protein 1</fullName>
    </recommendedName>
</protein>
<name>A0A9P0AR72_BRAAE</name>
<evidence type="ECO:0000256" key="2">
    <source>
        <dbReference type="ARBA" id="ARBA00017230"/>
    </source>
</evidence>
<keyword evidence="9" id="KW-1185">Reference proteome</keyword>
<gene>
    <name evidence="8" type="ORF">MELIAE_LOCUS1064</name>
</gene>
<evidence type="ECO:0000256" key="1">
    <source>
        <dbReference type="ARBA" id="ARBA00004496"/>
    </source>
</evidence>
<dbReference type="SMART" id="SM00318">
    <property type="entry name" value="SNc"/>
    <property type="match status" value="4"/>
</dbReference>
<dbReference type="SMART" id="SM00333">
    <property type="entry name" value="TUDOR"/>
    <property type="match status" value="1"/>
</dbReference>
<dbReference type="GO" id="GO:0003723">
    <property type="term" value="F:RNA binding"/>
    <property type="evidence" value="ECO:0007669"/>
    <property type="project" value="UniProtKB-UniRule"/>
</dbReference>
<dbReference type="FunFam" id="2.30.30.140:FF:000018">
    <property type="entry name" value="Serine/threonine-protein kinase 31"/>
    <property type="match status" value="1"/>
</dbReference>
<dbReference type="GO" id="GO:0005634">
    <property type="term" value="C:nucleus"/>
    <property type="evidence" value="ECO:0007669"/>
    <property type="project" value="TreeGrafter"/>
</dbReference>
<dbReference type="InterPro" id="IPR047386">
    <property type="entry name" value="Tudor_TDRD11"/>
</dbReference>
<dbReference type="GO" id="GO:0005829">
    <property type="term" value="C:cytosol"/>
    <property type="evidence" value="ECO:0007669"/>
    <property type="project" value="UniProtKB-UniRule"/>
</dbReference>
<dbReference type="PIRSF" id="PIRSF017179">
    <property type="entry name" value="RISC-Tudor-SN"/>
    <property type="match status" value="1"/>
</dbReference>
<dbReference type="InterPro" id="IPR016071">
    <property type="entry name" value="Staphylococal_nuclease_OB-fold"/>
</dbReference>
<dbReference type="InterPro" id="IPR035437">
    <property type="entry name" value="SNase_OB-fold_sf"/>
</dbReference>
<dbReference type="FunFam" id="2.40.50.90:FF:000004">
    <property type="entry name" value="Staphylococcal nuclease domain-containing protein"/>
    <property type="match status" value="1"/>
</dbReference>
<evidence type="ECO:0000256" key="5">
    <source>
        <dbReference type="PIRNR" id="PIRNR017179"/>
    </source>
</evidence>
<feature type="domain" description="TNase-like" evidence="7">
    <location>
        <begin position="7"/>
        <end position="152"/>
    </location>
</feature>
<dbReference type="AlphaFoldDB" id="A0A9P0AR72"/>
<reference evidence="8" key="1">
    <citation type="submission" date="2021-12" db="EMBL/GenBank/DDBJ databases">
        <authorList>
            <person name="King R."/>
        </authorList>
    </citation>
    <scope>NUCLEOTIDE SEQUENCE</scope>
</reference>
<dbReference type="SUPFAM" id="SSF63748">
    <property type="entry name" value="Tudor/PWWP/MBT"/>
    <property type="match status" value="1"/>
</dbReference>
<dbReference type="PANTHER" id="PTHR12302">
    <property type="entry name" value="EBNA2 BINDING PROTEIN P100"/>
    <property type="match status" value="1"/>
</dbReference>
<dbReference type="Pfam" id="PF00567">
    <property type="entry name" value="TUDOR"/>
    <property type="match status" value="1"/>
</dbReference>
<keyword evidence="4" id="KW-0677">Repeat</keyword>
<proteinExistence type="predicted"/>
<feature type="domain" description="Tudor" evidence="6">
    <location>
        <begin position="720"/>
        <end position="778"/>
    </location>
</feature>
<dbReference type="Proteomes" id="UP001154078">
    <property type="component" value="Chromosome 1"/>
</dbReference>
<accession>A0A9P0AR72</accession>
<dbReference type="Gene3D" id="2.40.50.90">
    <property type="match status" value="5"/>
</dbReference>
<dbReference type="Gene3D" id="2.30.30.140">
    <property type="match status" value="1"/>
</dbReference>
<dbReference type="CDD" id="cd00175">
    <property type="entry name" value="SNc"/>
    <property type="match status" value="2"/>
</dbReference>
<evidence type="ECO:0000259" key="7">
    <source>
        <dbReference type="PROSITE" id="PS50830"/>
    </source>
</evidence>
<dbReference type="Pfam" id="PF00565">
    <property type="entry name" value="SNase"/>
    <property type="match status" value="4"/>
</dbReference>
<dbReference type="SUPFAM" id="SSF50199">
    <property type="entry name" value="Staphylococcal nuclease"/>
    <property type="match status" value="5"/>
</dbReference>
<evidence type="ECO:0000313" key="8">
    <source>
        <dbReference type="EMBL" id="CAH0547008.1"/>
    </source>
</evidence>
<dbReference type="PROSITE" id="PS50830">
    <property type="entry name" value="TNASE_3"/>
    <property type="match status" value="4"/>
</dbReference>
<dbReference type="PROSITE" id="PS50304">
    <property type="entry name" value="TUDOR"/>
    <property type="match status" value="1"/>
</dbReference>
<dbReference type="InterPro" id="IPR002999">
    <property type="entry name" value="Tudor"/>
</dbReference>
<dbReference type="GO" id="GO:0031332">
    <property type="term" value="C:RNAi effector complex"/>
    <property type="evidence" value="ECO:0007669"/>
    <property type="project" value="InterPro"/>
</dbReference>
<organism evidence="8 9">
    <name type="scientific">Brassicogethes aeneus</name>
    <name type="common">Rape pollen beetle</name>
    <name type="synonym">Meligethes aeneus</name>
    <dbReference type="NCBI Taxonomy" id="1431903"/>
    <lineage>
        <taxon>Eukaryota</taxon>
        <taxon>Metazoa</taxon>
        <taxon>Ecdysozoa</taxon>
        <taxon>Arthropoda</taxon>
        <taxon>Hexapoda</taxon>
        <taxon>Insecta</taxon>
        <taxon>Pterygota</taxon>
        <taxon>Neoptera</taxon>
        <taxon>Endopterygota</taxon>
        <taxon>Coleoptera</taxon>
        <taxon>Polyphaga</taxon>
        <taxon>Cucujiformia</taxon>
        <taxon>Nitidulidae</taxon>
        <taxon>Meligethinae</taxon>
        <taxon>Brassicogethes</taxon>
    </lineage>
</organism>
<dbReference type="CDD" id="cd20433">
    <property type="entry name" value="Tudor_TDRD11"/>
    <property type="match status" value="1"/>
</dbReference>
<comment type="subcellular location">
    <subcellularLocation>
        <location evidence="1 5">Cytoplasm</location>
    </subcellularLocation>
</comment>
<dbReference type="FunFam" id="2.40.50.90:FF:000001">
    <property type="entry name" value="Staphylococcal nuclease domain-containing protein"/>
    <property type="match status" value="1"/>
</dbReference>
<dbReference type="EMBL" id="OV121132">
    <property type="protein sequence ID" value="CAH0547008.1"/>
    <property type="molecule type" value="Genomic_DNA"/>
</dbReference>
<evidence type="ECO:0000259" key="6">
    <source>
        <dbReference type="PROSITE" id="PS50304"/>
    </source>
</evidence>
<feature type="domain" description="TNase-like" evidence="7">
    <location>
        <begin position="330"/>
        <end position="485"/>
    </location>
</feature>
<feature type="domain" description="TNase-like" evidence="7">
    <location>
        <begin position="512"/>
        <end position="649"/>
    </location>
</feature>
<dbReference type="OrthoDB" id="10023235at2759"/>
<sequence>MTTQQIQPKRGVVKQVLSGDSVIIRGLTGAPPPEKQINFSGIVAPKLARRAGESSEITKDEPWAWEAREFLRKKLIGEEVFFTSEKPPNTNREYGNVFLGKDLNTAENITEALVSEGLVSVRREGLRQTPEVARLCELEDAAKSAGKGKWSTSPPSEHVRDIKWSIDNMRAFLDKQDYKPIKAVIEHVRDGSTVRAFLLPDFHHITLMISGIRCPGFKLDDNGKPDPNAEVEFAAEAKYFVEIRLLQRDVEIILESVNNNNFVGTILHPKGNIAEALLKEGFARCVDWSIAFMRSGADKLRASERQAKEAKRRQWKNWQSNAPQITGKEKEFTATVVEVNNGDALILKLQNGQQKKVFLSSIRPPKEANRSADEEGKPVQRPKGFRPLYDIPWMFEAREYLRKKLIGKRVNVVVDYIQEARDSYPEKTCATVSINGKNVGEALVSKGLAYVVKYRQDDDQRSSRYDDLLTAENKALKSQLGVHSKKEVAAQRVTEIDSARAKMELSTFQRAQRIDAIVEFVASGSRLRLYIPKSNSLCTFLLGGISCPRASRQASGTAPASPAEPYGDEALYFTKERCMQREVSIQVDSHDKAGNFIGWLWVDNNNMSVLLVKEGLASVHFTGEKSQFASPLKAAEDSAKQQKLRIWKDYVEEKVEAKKEEDSKVPAERKVNLEDVVVTEITAEGTFFVQRVADGPKAESLLAKMRQEFEASPPLPGAYTPKRGEVCAAKFSVDDEWYRAKVEKVQGSNATVHYIDYGNRETIPVTRLAKLPAAYVSDKAFATEFALPYCSLPKDDEYADTAIKYLKQDVLVPKLQLNVEYRNQGTLPAASLHSDKGDLFKSLIEEGLLLVDNIKSRRQNKLLDSYRAAQDVAKKEHSNIWEYGDITEDDAKEFGLGK</sequence>
<dbReference type="GO" id="GO:0006402">
    <property type="term" value="P:mRNA catabolic process"/>
    <property type="evidence" value="ECO:0007669"/>
    <property type="project" value="UniProtKB-UniRule"/>
</dbReference>
<keyword evidence="3 5" id="KW-0963">Cytoplasm</keyword>
<dbReference type="GO" id="GO:0031047">
    <property type="term" value="P:regulatory ncRNA-mediated gene silencing"/>
    <property type="evidence" value="ECO:0007669"/>
    <property type="project" value="UniProtKB-UniRule"/>
</dbReference>
<feature type="domain" description="TNase-like" evidence="7">
    <location>
        <begin position="179"/>
        <end position="317"/>
    </location>
</feature>
<dbReference type="PANTHER" id="PTHR12302:SF2">
    <property type="entry name" value="STAPHYLOCOCCAL NUCLEASE DOMAIN-CONTAINING PROTEIN 1"/>
    <property type="match status" value="1"/>
</dbReference>
<dbReference type="GO" id="GO:0004518">
    <property type="term" value="F:nuclease activity"/>
    <property type="evidence" value="ECO:0007669"/>
    <property type="project" value="TreeGrafter"/>
</dbReference>
<evidence type="ECO:0000256" key="4">
    <source>
        <dbReference type="ARBA" id="ARBA00022737"/>
    </source>
</evidence>
<dbReference type="InterPro" id="IPR016685">
    <property type="entry name" value="Silence_cplx_Nase-comp_TudorSN"/>
</dbReference>
<evidence type="ECO:0000313" key="9">
    <source>
        <dbReference type="Proteomes" id="UP001154078"/>
    </source>
</evidence>
<dbReference type="FunFam" id="2.40.50.90:FF:000002">
    <property type="entry name" value="Staphylococcal nuclease domain-containing protein"/>
    <property type="match status" value="1"/>
</dbReference>
<evidence type="ECO:0000256" key="3">
    <source>
        <dbReference type="ARBA" id="ARBA00022490"/>
    </source>
</evidence>